<dbReference type="EMBL" id="JNVM01000017">
    <property type="protein sequence ID" value="KEQ24154.1"/>
    <property type="molecule type" value="Genomic_DNA"/>
</dbReference>
<dbReference type="eggNOG" id="ENOG50307H5">
    <property type="taxonomic scope" value="Bacteria"/>
</dbReference>
<name>A0A081P0D1_9BACL</name>
<sequence length="183" mass="21724">MSIYGDIHKVLKHFETHLFACDTPKDNVSILENIRNIWHDIEKYSKNIYPAKTDELAHIVHYIPADDLVITKNMYEDAIRRFTRLKNTWTQEKDVKSFYLRLFWLLETLLLFNKDSEECCDLCQGVMFYYVEEIGQIVLKQCRSCGICYDTETNEQLSVHHIYELRIAFRSDLSGMLGRDAWI</sequence>
<dbReference type="OrthoDB" id="2614563at2"/>
<keyword evidence="2" id="KW-1185">Reference proteome</keyword>
<comment type="caution">
    <text evidence="1">The sequence shown here is derived from an EMBL/GenBank/DDBJ whole genome shotgun (WGS) entry which is preliminary data.</text>
</comment>
<proteinExistence type="predicted"/>
<dbReference type="AlphaFoldDB" id="A0A081P0D1"/>
<dbReference type="RefSeq" id="WP_036686386.1">
    <property type="nucleotide sequence ID" value="NZ_FYEP01000002.1"/>
</dbReference>
<protein>
    <submittedName>
        <fullName evidence="1">Uncharacterized protein</fullName>
    </submittedName>
</protein>
<gene>
    <name evidence="1" type="ORF">ET33_10655</name>
</gene>
<dbReference type="Proteomes" id="UP000028123">
    <property type="component" value="Unassembled WGS sequence"/>
</dbReference>
<reference evidence="1 2" key="1">
    <citation type="submission" date="2014-06" db="EMBL/GenBank/DDBJ databases">
        <title>Draft genome sequence of Paenibacillus sp. MSt1.</title>
        <authorList>
            <person name="Aw Y.K."/>
            <person name="Ong K.S."/>
            <person name="Gan H.M."/>
            <person name="Lee S.M."/>
        </authorList>
    </citation>
    <scope>NUCLEOTIDE SEQUENCE [LARGE SCALE GENOMIC DNA]</scope>
    <source>
        <strain evidence="1 2">MSt1</strain>
    </source>
</reference>
<evidence type="ECO:0000313" key="1">
    <source>
        <dbReference type="EMBL" id="KEQ24154.1"/>
    </source>
</evidence>
<organism evidence="1 2">
    <name type="scientific">Paenibacillus tyrfis</name>
    <dbReference type="NCBI Taxonomy" id="1501230"/>
    <lineage>
        <taxon>Bacteria</taxon>
        <taxon>Bacillati</taxon>
        <taxon>Bacillota</taxon>
        <taxon>Bacilli</taxon>
        <taxon>Bacillales</taxon>
        <taxon>Paenibacillaceae</taxon>
        <taxon>Paenibacillus</taxon>
    </lineage>
</organism>
<evidence type="ECO:0000313" key="2">
    <source>
        <dbReference type="Proteomes" id="UP000028123"/>
    </source>
</evidence>
<accession>A0A081P0D1</accession>